<feature type="binding site" evidence="9">
    <location>
        <position position="493"/>
    </location>
    <ligand>
        <name>Zn(2+)</name>
        <dbReference type="ChEBI" id="CHEBI:29105"/>
        <label>2</label>
    </ligand>
</feature>
<evidence type="ECO:0000256" key="2">
    <source>
        <dbReference type="ARBA" id="ARBA00012647"/>
    </source>
</evidence>
<evidence type="ECO:0000313" key="14">
    <source>
        <dbReference type="EMBL" id="KAG0261903.1"/>
    </source>
</evidence>
<comment type="catalytic activity">
    <reaction evidence="11">
        <text>a phosphate monoester + H2O = an alcohol + phosphate</text>
        <dbReference type="Rhea" id="RHEA:15017"/>
        <dbReference type="ChEBI" id="CHEBI:15377"/>
        <dbReference type="ChEBI" id="CHEBI:30879"/>
        <dbReference type="ChEBI" id="CHEBI:43474"/>
        <dbReference type="ChEBI" id="CHEBI:67140"/>
        <dbReference type="EC" id="3.1.3.1"/>
    </reaction>
</comment>
<keyword evidence="13" id="KW-1133">Transmembrane helix</keyword>
<evidence type="ECO:0000256" key="11">
    <source>
        <dbReference type="RuleBase" id="RU003947"/>
    </source>
</evidence>
<evidence type="ECO:0000256" key="4">
    <source>
        <dbReference type="ARBA" id="ARBA00022723"/>
    </source>
</evidence>
<comment type="caution">
    <text evidence="14">The sequence shown here is derived from an EMBL/GenBank/DDBJ whole genome shotgun (WGS) entry which is preliminary data.</text>
</comment>
<sequence length="573" mass="63769">MVNRQASAPLLANEDPRDSFDDQERELLMQESRKQISRERRRMCLCLGLAVVLASAAAITTTYLLTKSTTTFTPARNRNVIMMVSDGFGPASQTYGRSYWQYLNNQTEGVKTSLDEILIGASRTRSSDSLVTDSAAGATAFSCAMKSYNAAIGVDPNGDPCGTVLESAKQNGMLTGLVVTSRVTHATPAAFSAHVVHRDMEADIAVQQIGDYPLGRQVDLMLGGGRCFFLPNTTEGSCRLDDRDLIKESKGYGWSNVVFNQAEFKELLEKNDHTLPLPTMGLFHPSHMNFNIDRDRDLEPALNEMATVALRTLKKRSVNGEGFFLMIEGSRIDMGAHNNDPVAHVHEILEYHKTIQVVRDFVANNPDTIMISTSDHETGGFTLGLQPDPNTYPDYLWRPEVIERAKASTEILTRDLILFHTSNKDIQGQGSRRRQTHDFVQKEILEKGLGITDASEDEIEYLSNAEAIPNDILRFLGHAISRRANLGWTTMGHTGVDVNLYAASSVQNGNRILDRLRGNHENTEIGDYMSWYLQLDLPSITDKLVKTADKWFKPKPKFATAAFSHSLHEETGH</sequence>
<comment type="cofactor">
    <cofactor evidence="9">
        <name>Mg(2+)</name>
        <dbReference type="ChEBI" id="CHEBI:18420"/>
    </cofactor>
    <text evidence="9">Binds 1 Mg(2+) ion.</text>
</comment>
<dbReference type="CDD" id="cd16012">
    <property type="entry name" value="ALP"/>
    <property type="match status" value="1"/>
</dbReference>
<dbReference type="GO" id="GO:0046872">
    <property type="term" value="F:metal ion binding"/>
    <property type="evidence" value="ECO:0007669"/>
    <property type="project" value="UniProtKB-KW"/>
</dbReference>
<keyword evidence="15" id="KW-1185">Reference proteome</keyword>
<evidence type="ECO:0000256" key="7">
    <source>
        <dbReference type="ARBA" id="ARBA00022842"/>
    </source>
</evidence>
<proteinExistence type="inferred from homology"/>
<comment type="cofactor">
    <cofactor evidence="9">
        <name>Zn(2+)</name>
        <dbReference type="ChEBI" id="CHEBI:29105"/>
    </cofactor>
    <text evidence="9">Binds 2 Zn(2+) ions.</text>
</comment>
<dbReference type="PANTHER" id="PTHR11596:SF5">
    <property type="entry name" value="ALKALINE PHOSPHATASE"/>
    <property type="match status" value="1"/>
</dbReference>
<feature type="region of interest" description="Disordered" evidence="12">
    <location>
        <begin position="1"/>
        <end position="22"/>
    </location>
</feature>
<feature type="active site" description="Phosphoserine intermediate" evidence="8">
    <location>
        <position position="134"/>
    </location>
</feature>
<feature type="binding site" evidence="9">
    <location>
        <position position="185"/>
    </location>
    <ligand>
        <name>Mg(2+)</name>
        <dbReference type="ChEBI" id="CHEBI:18420"/>
    </ligand>
</feature>
<dbReference type="SMART" id="SM00098">
    <property type="entry name" value="alkPPc"/>
    <property type="match status" value="1"/>
</dbReference>
<protein>
    <recommendedName>
        <fullName evidence="2 11">Alkaline phosphatase</fullName>
        <ecNumber evidence="2 11">3.1.3.1</ecNumber>
    </recommendedName>
</protein>
<dbReference type="InterPro" id="IPR017850">
    <property type="entry name" value="Alkaline_phosphatase_core_sf"/>
</dbReference>
<evidence type="ECO:0000256" key="1">
    <source>
        <dbReference type="ARBA" id="ARBA00005984"/>
    </source>
</evidence>
<dbReference type="GO" id="GO:0000329">
    <property type="term" value="C:fungal-type vacuole membrane"/>
    <property type="evidence" value="ECO:0007669"/>
    <property type="project" value="TreeGrafter"/>
</dbReference>
<keyword evidence="6 9" id="KW-0862">Zinc</keyword>
<dbReference type="Proteomes" id="UP001194580">
    <property type="component" value="Unassembled WGS sequence"/>
</dbReference>
<organism evidence="14 15">
    <name type="scientific">Linnemannia exigua</name>
    <dbReference type="NCBI Taxonomy" id="604196"/>
    <lineage>
        <taxon>Eukaryota</taxon>
        <taxon>Fungi</taxon>
        <taxon>Fungi incertae sedis</taxon>
        <taxon>Mucoromycota</taxon>
        <taxon>Mortierellomycotina</taxon>
        <taxon>Mortierellomycetes</taxon>
        <taxon>Mortierellales</taxon>
        <taxon>Mortierellaceae</taxon>
        <taxon>Linnemannia</taxon>
    </lineage>
</organism>
<evidence type="ECO:0000256" key="5">
    <source>
        <dbReference type="ARBA" id="ARBA00022801"/>
    </source>
</evidence>
<dbReference type="InterPro" id="IPR018299">
    <property type="entry name" value="Alkaline_phosphatase_AS"/>
</dbReference>
<dbReference type="PRINTS" id="PR00113">
    <property type="entry name" value="ALKPHPHTASE"/>
</dbReference>
<feature type="binding site" evidence="9">
    <location>
        <position position="187"/>
    </location>
    <ligand>
        <name>Mg(2+)</name>
        <dbReference type="ChEBI" id="CHEBI:18420"/>
    </ligand>
</feature>
<keyword evidence="13" id="KW-0472">Membrane</keyword>
<dbReference type="EMBL" id="JAAAIL010002002">
    <property type="protein sequence ID" value="KAG0261903.1"/>
    <property type="molecule type" value="Genomic_DNA"/>
</dbReference>
<evidence type="ECO:0000256" key="6">
    <source>
        <dbReference type="ARBA" id="ARBA00022833"/>
    </source>
</evidence>
<feature type="binding site" evidence="9">
    <location>
        <position position="376"/>
    </location>
    <ligand>
        <name>Zn(2+)</name>
        <dbReference type="ChEBI" id="CHEBI:29105"/>
        <label>2</label>
    </ligand>
</feature>
<keyword evidence="3" id="KW-0597">Phosphoprotein</keyword>
<accession>A0AAD4D5G5</accession>
<evidence type="ECO:0000256" key="3">
    <source>
        <dbReference type="ARBA" id="ARBA00022553"/>
    </source>
</evidence>
<gene>
    <name evidence="14" type="ORF">BGZ95_004141</name>
</gene>
<keyword evidence="13" id="KW-0812">Transmembrane</keyword>
<feature type="binding site" evidence="9">
    <location>
        <position position="328"/>
    </location>
    <ligand>
        <name>Mg(2+)</name>
        <dbReference type="ChEBI" id="CHEBI:18420"/>
    </ligand>
</feature>
<feature type="binding site" evidence="9">
    <location>
        <position position="337"/>
    </location>
    <ligand>
        <name>Zn(2+)</name>
        <dbReference type="ChEBI" id="CHEBI:29105"/>
        <label>2</label>
    </ligand>
</feature>
<comment type="similarity">
    <text evidence="1 10">Belongs to the alkaline phosphatase family.</text>
</comment>
<evidence type="ECO:0000313" key="15">
    <source>
        <dbReference type="Proteomes" id="UP001194580"/>
    </source>
</evidence>
<evidence type="ECO:0000256" key="13">
    <source>
        <dbReference type="SAM" id="Phobius"/>
    </source>
</evidence>
<keyword evidence="4 9" id="KW-0479">Metal-binding</keyword>
<evidence type="ECO:0000256" key="12">
    <source>
        <dbReference type="SAM" id="MobiDB-lite"/>
    </source>
</evidence>
<evidence type="ECO:0000256" key="10">
    <source>
        <dbReference type="RuleBase" id="RU003946"/>
    </source>
</evidence>
<dbReference type="PANTHER" id="PTHR11596">
    <property type="entry name" value="ALKALINE PHOSPHATASE"/>
    <property type="match status" value="1"/>
</dbReference>
<feature type="binding site" evidence="9">
    <location>
        <position position="86"/>
    </location>
    <ligand>
        <name>Zn(2+)</name>
        <dbReference type="ChEBI" id="CHEBI:29105"/>
        <label>2</label>
    </ligand>
</feature>
<feature type="binding site" evidence="9">
    <location>
        <position position="333"/>
    </location>
    <ligand>
        <name>Zn(2+)</name>
        <dbReference type="ChEBI" id="CHEBI:29105"/>
        <label>2</label>
    </ligand>
</feature>
<dbReference type="Pfam" id="PF00245">
    <property type="entry name" value="Alk_phosphatase"/>
    <property type="match status" value="1"/>
</dbReference>
<dbReference type="Gene3D" id="1.10.60.40">
    <property type="match status" value="1"/>
</dbReference>
<dbReference type="InterPro" id="IPR001952">
    <property type="entry name" value="Alkaline_phosphatase"/>
</dbReference>
<evidence type="ECO:0000256" key="9">
    <source>
        <dbReference type="PIRSR" id="PIRSR601952-2"/>
    </source>
</evidence>
<dbReference type="AlphaFoldDB" id="A0AAD4D5G5"/>
<dbReference type="SUPFAM" id="SSF53649">
    <property type="entry name" value="Alkaline phosphatase-like"/>
    <property type="match status" value="1"/>
</dbReference>
<reference evidence="14" key="1">
    <citation type="journal article" date="2020" name="Fungal Divers.">
        <title>Resolving the Mortierellaceae phylogeny through synthesis of multi-gene phylogenetics and phylogenomics.</title>
        <authorList>
            <person name="Vandepol N."/>
            <person name="Liber J."/>
            <person name="Desiro A."/>
            <person name="Na H."/>
            <person name="Kennedy M."/>
            <person name="Barry K."/>
            <person name="Grigoriev I.V."/>
            <person name="Miller A.N."/>
            <person name="O'Donnell K."/>
            <person name="Stajich J.E."/>
            <person name="Bonito G."/>
        </authorList>
    </citation>
    <scope>NUCLEOTIDE SEQUENCE</scope>
    <source>
        <strain evidence="14">NRRL 28262</strain>
    </source>
</reference>
<dbReference type="Gene3D" id="3.40.720.10">
    <property type="entry name" value="Alkaline Phosphatase, subunit A"/>
    <property type="match status" value="1"/>
</dbReference>
<dbReference type="EC" id="3.1.3.1" evidence="2 11"/>
<name>A0AAD4D5G5_9FUNG</name>
<dbReference type="GO" id="GO:0004035">
    <property type="term" value="F:alkaline phosphatase activity"/>
    <property type="evidence" value="ECO:0007669"/>
    <property type="project" value="UniProtKB-EC"/>
</dbReference>
<feature type="binding site" evidence="9">
    <location>
        <position position="375"/>
    </location>
    <ligand>
        <name>Zn(2+)</name>
        <dbReference type="ChEBI" id="CHEBI:29105"/>
        <label>2</label>
    </ligand>
</feature>
<feature type="binding site" evidence="9">
    <location>
        <position position="86"/>
    </location>
    <ligand>
        <name>Mg(2+)</name>
        <dbReference type="ChEBI" id="CHEBI:18420"/>
    </ligand>
</feature>
<feature type="transmembrane region" description="Helical" evidence="13">
    <location>
        <begin position="43"/>
        <end position="65"/>
    </location>
</feature>
<keyword evidence="5 11" id="KW-0378">Hydrolase</keyword>
<keyword evidence="7 9" id="KW-0460">Magnesium</keyword>
<dbReference type="PROSITE" id="PS00123">
    <property type="entry name" value="ALKALINE_PHOSPHATASE"/>
    <property type="match status" value="1"/>
</dbReference>
<evidence type="ECO:0000256" key="8">
    <source>
        <dbReference type="PIRSR" id="PIRSR601952-1"/>
    </source>
</evidence>